<evidence type="ECO:0000313" key="2">
    <source>
        <dbReference type="EMBL" id="MDC8014437.1"/>
    </source>
</evidence>
<reference evidence="2" key="1">
    <citation type="submission" date="2023-02" db="EMBL/GenBank/DDBJ databases">
        <title>Tahibacter soli sp. nov. isolated from soil.</title>
        <authorList>
            <person name="Baek J.H."/>
            <person name="Lee J.K."/>
            <person name="Choi D.G."/>
            <person name="Jeon C.O."/>
        </authorList>
    </citation>
    <scope>NUCLEOTIDE SEQUENCE</scope>
    <source>
        <strain evidence="2">BL</strain>
    </source>
</reference>
<protein>
    <recommendedName>
        <fullName evidence="4">CHRD domain-containing protein</fullName>
    </recommendedName>
</protein>
<evidence type="ECO:0000313" key="3">
    <source>
        <dbReference type="Proteomes" id="UP001139971"/>
    </source>
</evidence>
<keyword evidence="3" id="KW-1185">Reference proteome</keyword>
<dbReference type="RefSeq" id="WP_263544002.1">
    <property type="nucleotide sequence ID" value="NZ_JAOVZO020000018.1"/>
</dbReference>
<organism evidence="2 3">
    <name type="scientific">Tahibacter soli</name>
    <dbReference type="NCBI Taxonomy" id="2983605"/>
    <lineage>
        <taxon>Bacteria</taxon>
        <taxon>Pseudomonadati</taxon>
        <taxon>Pseudomonadota</taxon>
        <taxon>Gammaproteobacteria</taxon>
        <taxon>Lysobacterales</taxon>
        <taxon>Rhodanobacteraceae</taxon>
        <taxon>Tahibacter</taxon>
    </lineage>
</organism>
<proteinExistence type="predicted"/>
<accession>A0A9X3YLF9</accession>
<name>A0A9X3YLF9_9GAMM</name>
<feature type="chain" id="PRO_5040746859" description="CHRD domain-containing protein" evidence="1">
    <location>
        <begin position="22"/>
        <end position="178"/>
    </location>
</feature>
<sequence>MRPAASKAAVVVLCVCAAAHAATITVTNTIDSGSGSLRETILAANANGVPDTIAFALPGTGPHTIAPASRLPDLAGVLTIDGHTQPGSAPNTRAPDQGGLDTVLATEIRGPGNGFVLDTNPAADVTLRGIALSGYAPHIGGGNANTRLTLHASFIGTTVDGTDASGTRAIPNGSAQSP</sequence>
<keyword evidence="1" id="KW-0732">Signal</keyword>
<dbReference type="AlphaFoldDB" id="A0A9X3YLF9"/>
<dbReference type="Proteomes" id="UP001139971">
    <property type="component" value="Unassembled WGS sequence"/>
</dbReference>
<comment type="caution">
    <text evidence="2">The sequence shown here is derived from an EMBL/GenBank/DDBJ whole genome shotgun (WGS) entry which is preliminary data.</text>
</comment>
<gene>
    <name evidence="2" type="ORF">OD750_017980</name>
</gene>
<evidence type="ECO:0008006" key="4">
    <source>
        <dbReference type="Google" id="ProtNLM"/>
    </source>
</evidence>
<evidence type="ECO:0000256" key="1">
    <source>
        <dbReference type="SAM" id="SignalP"/>
    </source>
</evidence>
<feature type="signal peptide" evidence="1">
    <location>
        <begin position="1"/>
        <end position="21"/>
    </location>
</feature>
<dbReference type="EMBL" id="JAOVZO020000018">
    <property type="protein sequence ID" value="MDC8014437.1"/>
    <property type="molecule type" value="Genomic_DNA"/>
</dbReference>